<organism evidence="1 2">
    <name type="scientific">Bradyrhizobium ottawaense</name>
    <dbReference type="NCBI Taxonomy" id="931866"/>
    <lineage>
        <taxon>Bacteria</taxon>
        <taxon>Pseudomonadati</taxon>
        <taxon>Pseudomonadota</taxon>
        <taxon>Alphaproteobacteria</taxon>
        <taxon>Hyphomicrobiales</taxon>
        <taxon>Nitrobacteraceae</taxon>
        <taxon>Bradyrhizobium</taxon>
    </lineage>
</organism>
<reference evidence="1 2" key="2">
    <citation type="journal article" date="2017" name="Syst. Appl. Microbiol.">
        <title>Soybeans inoculated with root zone soils of Canadian native legumes harbour diverse and novel Bradyrhizobium spp. that possess agricultural potential.</title>
        <authorList>
            <person name="Bromfield E.S.P."/>
            <person name="Cloutier S."/>
            <person name="Tambong J.T."/>
            <person name="Tran Thi T.V."/>
        </authorList>
    </citation>
    <scope>NUCLEOTIDE SEQUENCE [LARGE SCALE GENOMIC DNA]</scope>
    <source>
        <strain evidence="1 2">OO99</strain>
    </source>
</reference>
<protein>
    <submittedName>
        <fullName evidence="1">Uncharacterized protein</fullName>
    </submittedName>
</protein>
<dbReference type="RefSeq" id="WP_028142621.1">
    <property type="nucleotide sequence ID" value="NZ_AP021854.1"/>
</dbReference>
<reference evidence="1 2" key="1">
    <citation type="journal article" date="2014" name="Int. J. Syst. Evol. Microbiol.">
        <title>Bradyrhizobium ottawaense sp. nov., a symbiotic nitrogen fixing bacterium from root nodules of soybeans in Canada.</title>
        <authorList>
            <person name="Yu X."/>
            <person name="Cloutier S."/>
            <person name="Tambong J.T."/>
            <person name="Bromfield E.S."/>
        </authorList>
    </citation>
    <scope>NUCLEOTIDE SEQUENCE [LARGE SCALE GENOMIC DNA]</scope>
    <source>
        <strain evidence="1 2">OO99</strain>
    </source>
</reference>
<evidence type="ECO:0000313" key="1">
    <source>
        <dbReference type="EMBL" id="AWL94824.1"/>
    </source>
</evidence>
<name>A0A2U8PBE2_9BRAD</name>
<dbReference type="EMBL" id="CP029425">
    <property type="protein sequence ID" value="AWL94824.1"/>
    <property type="molecule type" value="Genomic_DNA"/>
</dbReference>
<proteinExistence type="predicted"/>
<dbReference type="GeneID" id="92965633"/>
<evidence type="ECO:0000313" key="2">
    <source>
        <dbReference type="Proteomes" id="UP000215703"/>
    </source>
</evidence>
<dbReference type="Proteomes" id="UP000215703">
    <property type="component" value="Chromosome"/>
</dbReference>
<dbReference type="KEGG" id="bot:CIT37_23705"/>
<accession>A0A5H2Z7E1</accession>
<sequence>MQSRYPLLKKWTAQDHERLKALAAAGRRPDEIASELDRSEAAVRVRAWQHGIALRLVIQRRKPLKTAGSKARM</sequence>
<accession>A0A2U8PBE2</accession>
<dbReference type="OrthoDB" id="8251460at2"/>
<dbReference type="AlphaFoldDB" id="A0A2U8PBE2"/>
<gene>
    <name evidence="1" type="ORF">CIT37_23705</name>
</gene>